<reference evidence="1" key="1">
    <citation type="submission" date="2018-10" db="EMBL/GenBank/DDBJ databases">
        <title>Hidden diversity of soil giant viruses.</title>
        <authorList>
            <person name="Schulz F."/>
            <person name="Alteio L."/>
            <person name="Goudeau D."/>
            <person name="Ryan E.M."/>
            <person name="Malmstrom R.R."/>
            <person name="Blanchard J."/>
            <person name="Woyke T."/>
        </authorList>
    </citation>
    <scope>NUCLEOTIDE SEQUENCE</scope>
    <source>
        <strain evidence="1">HYV1</strain>
    </source>
</reference>
<name>A0A3G5AAD6_9VIRU</name>
<sequence length="450" mass="51320">MATRKLPGREKCSVCAGFTKMIVKCPECKGSIICPECWKGHAPSHQRCSEECVADLLVVNRIVFCNVCNKNVHEKCKKKLMCVACMSEKKIIQCAHVDSSNNRCSVREQFRGSHLINRNDFLGDYKERALEICRCSDDCEKSVCSLHGSECVHCKDIIAVACMGSHLNCDLCKVFKSCCNVIKPKRDRFYHFGEPLCKCGSKLERRILYMFTKYRCASIGSGYCCKCIVNLTKNNIAFFPLMSHREHPICLCGEKYCPEYLSDCGCCGKQNVHDRMNRMLPRACIDCGPMLFKSWVCCECTLYRTKIKKVLVEHMTIPIVLIDIISAFFEPAITYEHYKCPISNNLVCVNHVRKCFECQLPTSEKNLDPCKNCGKRFCFRCLKTHVLVSQCGCTVYKCNRKYAQCAFCPGLKNIFHIKSVYIKDPSKSKPLLTKICCKCIQTQNIEIQTL</sequence>
<dbReference type="EMBL" id="MK072389">
    <property type="protein sequence ID" value="AYV83484.1"/>
    <property type="molecule type" value="Genomic_DNA"/>
</dbReference>
<proteinExistence type="predicted"/>
<evidence type="ECO:0000313" key="1">
    <source>
        <dbReference type="EMBL" id="AYV83484.1"/>
    </source>
</evidence>
<accession>A0A3G5AAD6</accession>
<gene>
    <name evidence="1" type="ORF">Hyperionvirus7_55</name>
</gene>
<organism evidence="1">
    <name type="scientific">Hyperionvirus sp</name>
    <dbReference type="NCBI Taxonomy" id="2487770"/>
    <lineage>
        <taxon>Viruses</taxon>
        <taxon>Varidnaviria</taxon>
        <taxon>Bamfordvirae</taxon>
        <taxon>Nucleocytoviricota</taxon>
        <taxon>Megaviricetes</taxon>
        <taxon>Imitervirales</taxon>
        <taxon>Mimiviridae</taxon>
        <taxon>Klosneuvirinae</taxon>
    </lineage>
</organism>
<protein>
    <submittedName>
        <fullName evidence="1">Uncharacterized protein</fullName>
    </submittedName>
</protein>